<keyword evidence="2 6" id="KW-0812">Transmembrane</keyword>
<feature type="transmembrane region" description="Helical" evidence="6">
    <location>
        <begin position="266"/>
        <end position="292"/>
    </location>
</feature>
<feature type="transmembrane region" description="Helical" evidence="6">
    <location>
        <begin position="153"/>
        <end position="169"/>
    </location>
</feature>
<feature type="transmembrane region" description="Helical" evidence="6">
    <location>
        <begin position="176"/>
        <end position="195"/>
    </location>
</feature>
<dbReference type="EMBL" id="SMAL01000004">
    <property type="protein sequence ID" value="TCT14964.1"/>
    <property type="molecule type" value="Genomic_DNA"/>
</dbReference>
<evidence type="ECO:0000256" key="5">
    <source>
        <dbReference type="ARBA" id="ARBA00023136"/>
    </source>
</evidence>
<dbReference type="GO" id="GO:0005886">
    <property type="term" value="C:plasma membrane"/>
    <property type="evidence" value="ECO:0007669"/>
    <property type="project" value="TreeGrafter"/>
</dbReference>
<dbReference type="Proteomes" id="UP000294902">
    <property type="component" value="Unassembled WGS sequence"/>
</dbReference>
<dbReference type="GO" id="GO:0015648">
    <property type="term" value="F:lipid-linked peptidoglycan transporter activity"/>
    <property type="evidence" value="ECO:0007669"/>
    <property type="project" value="TreeGrafter"/>
</dbReference>
<feature type="transmembrane region" description="Helical" evidence="6">
    <location>
        <begin position="344"/>
        <end position="362"/>
    </location>
</feature>
<accession>A0A4R3MLH8</accession>
<evidence type="ECO:0000256" key="6">
    <source>
        <dbReference type="SAM" id="Phobius"/>
    </source>
</evidence>
<evidence type="ECO:0000313" key="8">
    <source>
        <dbReference type="Proteomes" id="UP000294902"/>
    </source>
</evidence>
<feature type="transmembrane region" description="Helical" evidence="6">
    <location>
        <begin position="67"/>
        <end position="88"/>
    </location>
</feature>
<dbReference type="RefSeq" id="WP_132251837.1">
    <property type="nucleotide sequence ID" value="NZ_SMAL01000004.1"/>
</dbReference>
<evidence type="ECO:0000256" key="2">
    <source>
        <dbReference type="ARBA" id="ARBA00022692"/>
    </source>
</evidence>
<protein>
    <submittedName>
        <fullName evidence="7">Rod shape determining protein RodA</fullName>
    </submittedName>
</protein>
<keyword evidence="5 6" id="KW-0472">Membrane</keyword>
<dbReference type="GO" id="GO:0032153">
    <property type="term" value="C:cell division site"/>
    <property type="evidence" value="ECO:0007669"/>
    <property type="project" value="TreeGrafter"/>
</dbReference>
<dbReference type="GO" id="GO:0008360">
    <property type="term" value="P:regulation of cell shape"/>
    <property type="evidence" value="ECO:0007669"/>
    <property type="project" value="UniProtKB-KW"/>
</dbReference>
<feature type="transmembrane region" description="Helical" evidence="6">
    <location>
        <begin position="42"/>
        <end position="60"/>
    </location>
</feature>
<comment type="subcellular location">
    <subcellularLocation>
        <location evidence="1">Membrane</location>
        <topology evidence="1">Multi-pass membrane protein</topology>
    </subcellularLocation>
</comment>
<dbReference type="Pfam" id="PF01098">
    <property type="entry name" value="FTSW_RODA_SPOVE"/>
    <property type="match status" value="1"/>
</dbReference>
<feature type="transmembrane region" description="Helical" evidence="6">
    <location>
        <begin position="94"/>
        <end position="120"/>
    </location>
</feature>
<proteinExistence type="predicted"/>
<comment type="caution">
    <text evidence="7">The sequence shown here is derived from an EMBL/GenBank/DDBJ whole genome shotgun (WGS) entry which is preliminary data.</text>
</comment>
<dbReference type="OrthoDB" id="9812661at2"/>
<gene>
    <name evidence="7" type="ORF">EDC18_104114</name>
</gene>
<evidence type="ECO:0000256" key="4">
    <source>
        <dbReference type="ARBA" id="ARBA00022989"/>
    </source>
</evidence>
<evidence type="ECO:0000256" key="3">
    <source>
        <dbReference type="ARBA" id="ARBA00022960"/>
    </source>
</evidence>
<feature type="transmembrane region" description="Helical" evidence="6">
    <location>
        <begin position="127"/>
        <end position="147"/>
    </location>
</feature>
<dbReference type="PANTHER" id="PTHR30474:SF1">
    <property type="entry name" value="PEPTIDOGLYCAN GLYCOSYLTRANSFERASE MRDB"/>
    <property type="match status" value="1"/>
</dbReference>
<reference evidence="7 8" key="1">
    <citation type="submission" date="2019-03" db="EMBL/GenBank/DDBJ databases">
        <title>Genomic Encyclopedia of Type Strains, Phase IV (KMG-IV): sequencing the most valuable type-strain genomes for metagenomic binning, comparative biology and taxonomic classification.</title>
        <authorList>
            <person name="Goeker M."/>
        </authorList>
    </citation>
    <scope>NUCLEOTIDE SEQUENCE [LARGE SCALE GENOMIC DNA]</scope>
    <source>
        <strain evidence="7 8">DSM 24629</strain>
    </source>
</reference>
<dbReference type="AlphaFoldDB" id="A0A4R3MLH8"/>
<dbReference type="InterPro" id="IPR001182">
    <property type="entry name" value="FtsW/RodA"/>
</dbReference>
<organism evidence="7 8">
    <name type="scientific">Natranaerovirga pectinivora</name>
    <dbReference type="NCBI Taxonomy" id="682400"/>
    <lineage>
        <taxon>Bacteria</taxon>
        <taxon>Bacillati</taxon>
        <taxon>Bacillota</taxon>
        <taxon>Clostridia</taxon>
        <taxon>Lachnospirales</taxon>
        <taxon>Natranaerovirgaceae</taxon>
        <taxon>Natranaerovirga</taxon>
    </lineage>
</organism>
<keyword evidence="4 6" id="KW-1133">Transmembrane helix</keyword>
<feature type="transmembrane region" description="Helical" evidence="6">
    <location>
        <begin position="12"/>
        <end position="30"/>
    </location>
</feature>
<sequence>MFRHYQFRRFDFLLALLVIAISIFGIIAIASASDESFYKRQIFGLVLGIIVMIVMSLVDYRLLGKFYWIIYLFNIGFLVLVLLIGTNINGATRWINLGFINIQPSEFSKIFMIIFIGMFLEKNKHRINNPFIVLQLLILVAIPMLLITRQPDLSTSLVLIFLVVCMLFVAGISYKYVLTVLGLSVPSFAFIFWYVEQPTQKLLKSYQVNRILSLRYPERYLLSEAWQQYNSILAIGSGQLYGKGIYSGEVTSVKNTNFISEPQTDFIFAVIGEELGFVGASLVIVALLIIIIKCILIAKDAMDLFGVLLVVGVVSIITFQTFVNVGVATAILPNTGIPLPFVSYGLSSLISTMMGIGIVLNISMQRKSLIKRG</sequence>
<keyword evidence="8" id="KW-1185">Reference proteome</keyword>
<dbReference type="PANTHER" id="PTHR30474">
    <property type="entry name" value="CELL CYCLE PROTEIN"/>
    <property type="match status" value="1"/>
</dbReference>
<name>A0A4R3MLH8_9FIRM</name>
<evidence type="ECO:0000256" key="1">
    <source>
        <dbReference type="ARBA" id="ARBA00004141"/>
    </source>
</evidence>
<evidence type="ECO:0000313" key="7">
    <source>
        <dbReference type="EMBL" id="TCT14964.1"/>
    </source>
</evidence>
<feature type="transmembrane region" description="Helical" evidence="6">
    <location>
        <begin position="304"/>
        <end position="332"/>
    </location>
</feature>
<keyword evidence="3" id="KW-0133">Cell shape</keyword>
<dbReference type="GO" id="GO:0051301">
    <property type="term" value="P:cell division"/>
    <property type="evidence" value="ECO:0007669"/>
    <property type="project" value="InterPro"/>
</dbReference>